<keyword evidence="3" id="KW-1185">Reference proteome</keyword>
<accession>A0A2H3D5N4</accession>
<dbReference type="InParanoid" id="A0A2H3D5N4"/>
<protein>
    <submittedName>
        <fullName evidence="2">Uncharacterized protein</fullName>
    </submittedName>
</protein>
<dbReference type="EMBL" id="KZ293686">
    <property type="protein sequence ID" value="PBK86098.1"/>
    <property type="molecule type" value="Genomic_DNA"/>
</dbReference>
<feature type="region of interest" description="Disordered" evidence="1">
    <location>
        <begin position="345"/>
        <end position="461"/>
    </location>
</feature>
<gene>
    <name evidence="2" type="ORF">ARMGADRAFT_1035828</name>
</gene>
<proteinExistence type="predicted"/>
<feature type="region of interest" description="Disordered" evidence="1">
    <location>
        <begin position="58"/>
        <end position="80"/>
    </location>
</feature>
<evidence type="ECO:0000313" key="3">
    <source>
        <dbReference type="Proteomes" id="UP000217790"/>
    </source>
</evidence>
<organism evidence="2 3">
    <name type="scientific">Armillaria gallica</name>
    <name type="common">Bulbous honey fungus</name>
    <name type="synonym">Armillaria bulbosa</name>
    <dbReference type="NCBI Taxonomy" id="47427"/>
    <lineage>
        <taxon>Eukaryota</taxon>
        <taxon>Fungi</taxon>
        <taxon>Dikarya</taxon>
        <taxon>Basidiomycota</taxon>
        <taxon>Agaricomycotina</taxon>
        <taxon>Agaricomycetes</taxon>
        <taxon>Agaricomycetidae</taxon>
        <taxon>Agaricales</taxon>
        <taxon>Marasmiineae</taxon>
        <taxon>Physalacriaceae</taxon>
        <taxon>Armillaria</taxon>
    </lineage>
</organism>
<evidence type="ECO:0000256" key="1">
    <source>
        <dbReference type="SAM" id="MobiDB-lite"/>
    </source>
</evidence>
<name>A0A2H3D5N4_ARMGA</name>
<feature type="compositionally biased region" description="Acidic residues" evidence="1">
    <location>
        <begin position="67"/>
        <end position="79"/>
    </location>
</feature>
<sequence>MCAKYARIHDINNYRKMQAFKWVYEAEVGELGPEGMYSAVLMSVLKVTSNSSIVSDWEARPNGGMADEWESNDEGEEEGVSAADLQVGHDFYTQVVSRVVAGARLVGDCDDLHVAAGSLCQADPPQCVADPSSSGIVDQSACNCMITRHTWSSDPKEESCQGFVRYDWLGKPEHSGQNGKPAWRNVARSKESLMLSREVVDEDVGMFQEYFEENSRWKYRNFSSDTCEGIVRGVPSNWTEAHTCSLYDSIVADPIQCTKNVWTPAHICWMMKSIWFCDKITQLSQVTGVDASILRCQWTAVFRRIHPFIQRFCHTSIRENAIRSPSFWPDLSNLVGEYWLATSDPVSSDMDTGPSDMEGDGDKDAGYGAAQPPATPMDVDLPAPEGKPNGNKTGEEWQDEGEVEEGNEGEVEEEDDEEVKKVMKPKRKSPADRKEEEKDHEADNEREEEEEVDELEGRGASNIAPALKKKGYTCTSWLVDLNQHLRQGKTQPAMCAYMVEMEEEDVLEILTMATPPVLNALSAVMVAPTVSPVLPLQRKKQPAWTRARARQA</sequence>
<feature type="compositionally biased region" description="Acidic residues" evidence="1">
    <location>
        <begin position="396"/>
        <end position="417"/>
    </location>
</feature>
<feature type="compositionally biased region" description="Basic and acidic residues" evidence="1">
    <location>
        <begin position="429"/>
        <end position="443"/>
    </location>
</feature>
<dbReference type="AlphaFoldDB" id="A0A2H3D5N4"/>
<dbReference type="Proteomes" id="UP000217790">
    <property type="component" value="Unassembled WGS sequence"/>
</dbReference>
<evidence type="ECO:0000313" key="2">
    <source>
        <dbReference type="EMBL" id="PBK86098.1"/>
    </source>
</evidence>
<reference evidence="3" key="1">
    <citation type="journal article" date="2017" name="Nat. Ecol. Evol.">
        <title>Genome expansion and lineage-specific genetic innovations in the forest pathogenic fungi Armillaria.</title>
        <authorList>
            <person name="Sipos G."/>
            <person name="Prasanna A.N."/>
            <person name="Walter M.C."/>
            <person name="O'Connor E."/>
            <person name="Balint B."/>
            <person name="Krizsan K."/>
            <person name="Kiss B."/>
            <person name="Hess J."/>
            <person name="Varga T."/>
            <person name="Slot J."/>
            <person name="Riley R."/>
            <person name="Boka B."/>
            <person name="Rigling D."/>
            <person name="Barry K."/>
            <person name="Lee J."/>
            <person name="Mihaltcheva S."/>
            <person name="LaButti K."/>
            <person name="Lipzen A."/>
            <person name="Waldron R."/>
            <person name="Moloney N.M."/>
            <person name="Sperisen C."/>
            <person name="Kredics L."/>
            <person name="Vagvoelgyi C."/>
            <person name="Patrignani A."/>
            <person name="Fitzpatrick D."/>
            <person name="Nagy I."/>
            <person name="Doyle S."/>
            <person name="Anderson J.B."/>
            <person name="Grigoriev I.V."/>
            <person name="Gueldener U."/>
            <person name="Muensterkoetter M."/>
            <person name="Nagy L.G."/>
        </authorList>
    </citation>
    <scope>NUCLEOTIDE SEQUENCE [LARGE SCALE GENOMIC DNA]</scope>
    <source>
        <strain evidence="3">Ar21-2</strain>
    </source>
</reference>
<feature type="compositionally biased region" description="Acidic residues" evidence="1">
    <location>
        <begin position="444"/>
        <end position="454"/>
    </location>
</feature>